<feature type="domain" description="LysM" evidence="2">
    <location>
        <begin position="36"/>
        <end position="91"/>
    </location>
</feature>
<gene>
    <name evidence="3" type="ORF">MOV92_11385</name>
</gene>
<protein>
    <submittedName>
        <fullName evidence="3">LysM peptidoglycan-binding domain-containing protein</fullName>
    </submittedName>
</protein>
<feature type="compositionally biased region" description="Low complexity" evidence="1">
    <location>
        <begin position="98"/>
        <end position="109"/>
    </location>
</feature>
<dbReference type="Proteomes" id="UP000829194">
    <property type="component" value="Chromosome"/>
</dbReference>
<evidence type="ECO:0000259" key="2">
    <source>
        <dbReference type="PROSITE" id="PS51782"/>
    </source>
</evidence>
<name>A0ABY3XJK6_9GAMM</name>
<dbReference type="Pfam" id="PF01476">
    <property type="entry name" value="LysM"/>
    <property type="match status" value="1"/>
</dbReference>
<dbReference type="SMART" id="SM00257">
    <property type="entry name" value="LysM"/>
    <property type="match status" value="1"/>
</dbReference>
<dbReference type="Gene3D" id="3.10.350.10">
    <property type="entry name" value="LysM domain"/>
    <property type="match status" value="1"/>
</dbReference>
<dbReference type="CDD" id="cd00118">
    <property type="entry name" value="LysM"/>
    <property type="match status" value="1"/>
</dbReference>
<dbReference type="PROSITE" id="PS51782">
    <property type="entry name" value="LYSM"/>
    <property type="match status" value="1"/>
</dbReference>
<dbReference type="RefSeq" id="WP_187313170.1">
    <property type="nucleotide sequence ID" value="NZ_CP011131.1"/>
</dbReference>
<dbReference type="InterPro" id="IPR036779">
    <property type="entry name" value="LysM_dom_sf"/>
</dbReference>
<reference evidence="3 4" key="1">
    <citation type="submission" date="2022-03" db="EMBL/GenBank/DDBJ databases">
        <title>Complete genome sequence of Lysobacter capsici VKM B-2533 and Lysobacter gummosus 10.1.1, promising sources of lytic agents.</title>
        <authorList>
            <person name="Tarlachkov S.V."/>
            <person name="Kudryakova I.V."/>
            <person name="Afoshin A.S."/>
            <person name="Leontyevskaya E.A."/>
            <person name="Leontyevskaya N.V."/>
        </authorList>
    </citation>
    <scope>NUCLEOTIDE SEQUENCE [LARGE SCALE GENOMIC DNA]</scope>
    <source>
        <strain evidence="3 4">10.1.1</strain>
    </source>
</reference>
<dbReference type="SUPFAM" id="SSF54106">
    <property type="entry name" value="LysM domain"/>
    <property type="match status" value="1"/>
</dbReference>
<dbReference type="EMBL" id="CP093547">
    <property type="protein sequence ID" value="UNP31807.1"/>
    <property type="molecule type" value="Genomic_DNA"/>
</dbReference>
<organism evidence="3 4">
    <name type="scientific">Lysobacter gummosus</name>
    <dbReference type="NCBI Taxonomy" id="262324"/>
    <lineage>
        <taxon>Bacteria</taxon>
        <taxon>Pseudomonadati</taxon>
        <taxon>Pseudomonadota</taxon>
        <taxon>Gammaproteobacteria</taxon>
        <taxon>Lysobacterales</taxon>
        <taxon>Lysobacteraceae</taxon>
        <taxon>Lysobacter</taxon>
    </lineage>
</organism>
<feature type="region of interest" description="Disordered" evidence="1">
    <location>
        <begin position="93"/>
        <end position="138"/>
    </location>
</feature>
<evidence type="ECO:0000313" key="4">
    <source>
        <dbReference type="Proteomes" id="UP000829194"/>
    </source>
</evidence>
<accession>A0ABY3XJK6</accession>
<proteinExistence type="predicted"/>
<evidence type="ECO:0000256" key="1">
    <source>
        <dbReference type="SAM" id="MobiDB-lite"/>
    </source>
</evidence>
<feature type="compositionally biased region" description="Basic and acidic residues" evidence="1">
    <location>
        <begin position="122"/>
        <end position="138"/>
    </location>
</feature>
<dbReference type="InterPro" id="IPR018392">
    <property type="entry name" value="LysM"/>
</dbReference>
<evidence type="ECO:0000313" key="3">
    <source>
        <dbReference type="EMBL" id="UNP31807.1"/>
    </source>
</evidence>
<keyword evidence="4" id="KW-1185">Reference proteome</keyword>
<sequence>MTTLNGPSYSGPQLGALVNTKSEIETGQVATPAGMKPIVVQPGDNLTQIAAANGVSLEQLLAANPQFSQDPASNPGTRNPDLVYPGEVVFAPGPESKATATAAANYEAALADDKTPNTSRQDAQDKAEATSSTRHEFSEAVQAEIESSVTFSGNSREAYGKAAVALGEQIAQRYEAQGKPELAKVAREAAQQRSNEINNEV</sequence>